<reference evidence="1" key="1">
    <citation type="submission" date="2022-10" db="EMBL/GenBank/DDBJ databases">
        <title>Culturing micro-colonial fungi from biological soil crusts in the Mojave desert and describing Neophaeococcomyces mojavensis, and introducing the new genera and species Taxawa tesnikishii.</title>
        <authorList>
            <person name="Kurbessoian T."/>
            <person name="Stajich J.E."/>
        </authorList>
    </citation>
    <scope>NUCLEOTIDE SEQUENCE</scope>
    <source>
        <strain evidence="1">TK_1</strain>
    </source>
</reference>
<name>A0ABQ9NHC4_9PEZI</name>
<keyword evidence="2" id="KW-1185">Reference proteome</keyword>
<gene>
    <name evidence="1" type="ORF">H2201_009245</name>
</gene>
<evidence type="ECO:0000313" key="2">
    <source>
        <dbReference type="Proteomes" id="UP001172684"/>
    </source>
</evidence>
<feature type="non-terminal residue" evidence="1">
    <location>
        <position position="1"/>
    </location>
</feature>
<comment type="caution">
    <text evidence="1">The sequence shown here is derived from an EMBL/GenBank/DDBJ whole genome shotgun (WGS) entry which is preliminary data.</text>
</comment>
<proteinExistence type="predicted"/>
<dbReference type="Proteomes" id="UP001172684">
    <property type="component" value="Unassembled WGS sequence"/>
</dbReference>
<accession>A0ABQ9NHC4</accession>
<dbReference type="EMBL" id="JAPDRL010000463">
    <property type="protein sequence ID" value="KAJ9652053.1"/>
    <property type="molecule type" value="Genomic_DNA"/>
</dbReference>
<protein>
    <submittedName>
        <fullName evidence="1">Uncharacterized protein</fullName>
    </submittedName>
</protein>
<sequence>IINSTLYMFFAPTKPISGSLLLNEYNKYLHWYKTLPAILAVGHNALQELIGLDFSADDWFDPFMDYQGN</sequence>
<organism evidence="1 2">
    <name type="scientific">Coniosporium apollinis</name>
    <dbReference type="NCBI Taxonomy" id="61459"/>
    <lineage>
        <taxon>Eukaryota</taxon>
        <taxon>Fungi</taxon>
        <taxon>Dikarya</taxon>
        <taxon>Ascomycota</taxon>
        <taxon>Pezizomycotina</taxon>
        <taxon>Dothideomycetes</taxon>
        <taxon>Dothideomycetes incertae sedis</taxon>
        <taxon>Coniosporium</taxon>
    </lineage>
</organism>
<evidence type="ECO:0000313" key="1">
    <source>
        <dbReference type="EMBL" id="KAJ9652053.1"/>
    </source>
</evidence>